<organism evidence="1 2">
    <name type="scientific">Providencia manganoxydans</name>
    <dbReference type="NCBI Taxonomy" id="2923283"/>
    <lineage>
        <taxon>Bacteria</taxon>
        <taxon>Pseudomonadati</taxon>
        <taxon>Pseudomonadota</taxon>
        <taxon>Gammaproteobacteria</taxon>
        <taxon>Enterobacterales</taxon>
        <taxon>Morganellaceae</taxon>
        <taxon>Providencia</taxon>
    </lineage>
</organism>
<dbReference type="EMBL" id="CP067099">
    <property type="protein sequence ID" value="QQO63198.1"/>
    <property type="molecule type" value="Genomic_DNA"/>
</dbReference>
<accession>A0ABX7AGY4</accession>
<reference evidence="2" key="1">
    <citation type="submission" date="2021-01" db="EMBL/GenBank/DDBJ databases">
        <title>Providencia vermicola LLDRA6, a soil-borne Mn(II)-oxidizing bacterium, exploits a strategy of superoxide production coupled to hydrogen peroxide consumption to generate Mn oxides, as revealed by transcriptional up-regulation of genes for phenylacetic acid catabolism.</title>
        <authorList>
            <person name="Chen S."/>
            <person name="Ding Z."/>
            <person name="Chen J."/>
            <person name="Luo J."/>
            <person name="Ruan X."/>
            <person name="Li Z."/>
            <person name="Liao F."/>
            <person name="He J."/>
            <person name="Li D."/>
        </authorList>
    </citation>
    <scope>NUCLEOTIDE SEQUENCE [LARGE SCALE GENOMIC DNA]</scope>
    <source>
        <strain evidence="2">LLDRA6</strain>
    </source>
</reference>
<proteinExistence type="predicted"/>
<evidence type="ECO:0008006" key="3">
    <source>
        <dbReference type="Google" id="ProtNLM"/>
    </source>
</evidence>
<keyword evidence="2" id="KW-1185">Reference proteome</keyword>
<sequence length="396" mass="44813">MTRELMMKNIKISFLLGLFLVYFPIAYAEIYPVTLPPDTDFSQVYVSDERSGSRKMNTAKYDESLPFSAISTNRLSCISNDEFYIKDDRYYFYLYNEDNEVVGHASLNYVVDATWYETIERISHSNFTYINGREESYSSLTPTEGNPYCLYLYHYPTSPPYDNFFRDSEARTLTWSVVGVDIEFLSTDLIQPGLYYLGLKSGIRVDTLYFISRSSNPLGNISIPAKSIAFEVITEPACNISINGNRSLKYHVSTLSDDGIFASENMTINGTCDKPEEPWFNVEVSARVNKGVVYAKNQLMPTIDSGSGSNLDANLFIEGFIYEEDEPVDPELFCKGEGNIMFTGEKITYDDVAIEPTEGSNNGFNLGLTWNLCIDYARWLSPGIYSAAVDLSVYIE</sequence>
<gene>
    <name evidence="1" type="ORF">JI723_04200</name>
</gene>
<evidence type="ECO:0000313" key="1">
    <source>
        <dbReference type="EMBL" id="QQO63198.1"/>
    </source>
</evidence>
<name>A0ABX7AGY4_9GAMM</name>
<protein>
    <recommendedName>
        <fullName evidence="3">Fimbrial protein</fullName>
    </recommendedName>
</protein>
<dbReference type="Proteomes" id="UP000596157">
    <property type="component" value="Chromosome"/>
</dbReference>
<evidence type="ECO:0000313" key="2">
    <source>
        <dbReference type="Proteomes" id="UP000596157"/>
    </source>
</evidence>
<dbReference type="RefSeq" id="WP_272580359.1">
    <property type="nucleotide sequence ID" value="NZ_JAWWRE010000004.1"/>
</dbReference>